<dbReference type="EMBL" id="JAQQXP010000001">
    <property type="protein sequence ID" value="MDC8830255.1"/>
    <property type="molecule type" value="Genomic_DNA"/>
</dbReference>
<reference evidence="4 5" key="1">
    <citation type="submission" date="2022-10" db="EMBL/GenBank/DDBJ databases">
        <title>Alteromonas sp. chi3 Genome sequencing.</title>
        <authorList>
            <person name="Park S."/>
        </authorList>
    </citation>
    <scope>NUCLEOTIDE SEQUENCE [LARGE SCALE GENOMIC DNA]</scope>
    <source>
        <strain evidence="5">chi3</strain>
    </source>
</reference>
<evidence type="ECO:0000256" key="1">
    <source>
        <dbReference type="ARBA" id="ARBA00009410"/>
    </source>
</evidence>
<dbReference type="PANTHER" id="PTHR13847">
    <property type="entry name" value="SARCOSINE DEHYDROGENASE-RELATED"/>
    <property type="match status" value="1"/>
</dbReference>
<evidence type="ECO:0000313" key="4">
    <source>
        <dbReference type="EMBL" id="MDC8830255.1"/>
    </source>
</evidence>
<sequence length="430" mass="46114">MTKMLETIHTSKQMPKSTTVVVIGGGIVGVAAALTLAERDIPVVLIEKDQIGCEQSSRNLGWIRKTSRYAKDIPLALAADSIWASMPERIDSPVGYRREGIMFLAKDEAQLGLYDEWLKSVAGFKLGSRLLSTAEIDQRVPGGNKKWAGAVYTGSDGYAEPAVATTAMARAAMKKGAVVLQNTAVRTLVTRAGKVTGVVTENGSIDCDQVILAGGAGSRRFLGNMGIKLSTLPLICSVVRTSAIDGPTLSAVGGPDFSFRKHQDGGYIITQRGALKAPLTLDHLLLGYQYLDQLKNQRNFLRIALDRTFIEDLKLARRWSSTSVSPFEKVRVNNPATVTELNQEAMQNLRAAWPAFNQAQIAEAWAGLIDVTPDSNPVIDNIDALPGLTVATGFSGHGFGTGPAAGQLAADLATNASPLVDPSPYRFDRF</sequence>
<comment type="similarity">
    <text evidence="1">Belongs to the DadA oxidoreductase family.</text>
</comment>
<dbReference type="SUPFAM" id="SSF51905">
    <property type="entry name" value="FAD/NAD(P)-binding domain"/>
    <property type="match status" value="1"/>
</dbReference>
<dbReference type="Proteomes" id="UP001218788">
    <property type="component" value="Unassembled WGS sequence"/>
</dbReference>
<accession>A0ABT5KZQ4</accession>
<dbReference type="RefSeq" id="WP_273639013.1">
    <property type="nucleotide sequence ID" value="NZ_JAQQXP010000001.1"/>
</dbReference>
<gene>
    <name evidence="4" type="ORF">OIK42_05705</name>
</gene>
<dbReference type="Gene3D" id="3.30.9.10">
    <property type="entry name" value="D-Amino Acid Oxidase, subunit A, domain 2"/>
    <property type="match status" value="2"/>
</dbReference>
<evidence type="ECO:0000313" key="5">
    <source>
        <dbReference type="Proteomes" id="UP001218788"/>
    </source>
</evidence>
<dbReference type="InterPro" id="IPR036188">
    <property type="entry name" value="FAD/NAD-bd_sf"/>
</dbReference>
<dbReference type="InterPro" id="IPR006076">
    <property type="entry name" value="FAD-dep_OxRdtase"/>
</dbReference>
<proteinExistence type="inferred from homology"/>
<comment type="caution">
    <text evidence="4">The sequence shown here is derived from an EMBL/GenBank/DDBJ whole genome shotgun (WGS) entry which is preliminary data.</text>
</comment>
<keyword evidence="5" id="KW-1185">Reference proteome</keyword>
<organism evidence="4 5">
    <name type="scientific">Alteromonas gilva</name>
    <dbReference type="NCBI Taxonomy" id="2987522"/>
    <lineage>
        <taxon>Bacteria</taxon>
        <taxon>Pseudomonadati</taxon>
        <taxon>Pseudomonadota</taxon>
        <taxon>Gammaproteobacteria</taxon>
        <taxon>Alteromonadales</taxon>
        <taxon>Alteromonadaceae</taxon>
        <taxon>Alteromonas/Salinimonas group</taxon>
        <taxon>Alteromonas</taxon>
    </lineage>
</organism>
<feature type="domain" description="FAD dependent oxidoreductase" evidence="3">
    <location>
        <begin position="20"/>
        <end position="412"/>
    </location>
</feature>
<evidence type="ECO:0000259" key="3">
    <source>
        <dbReference type="Pfam" id="PF01266"/>
    </source>
</evidence>
<keyword evidence="2" id="KW-0560">Oxidoreductase</keyword>
<dbReference type="Pfam" id="PF01266">
    <property type="entry name" value="DAO"/>
    <property type="match status" value="1"/>
</dbReference>
<dbReference type="PANTHER" id="PTHR13847:SF280">
    <property type="entry name" value="D-AMINO ACID DEHYDROGENASE"/>
    <property type="match status" value="1"/>
</dbReference>
<dbReference type="Gene3D" id="3.50.50.60">
    <property type="entry name" value="FAD/NAD(P)-binding domain"/>
    <property type="match status" value="2"/>
</dbReference>
<name>A0ABT5KZQ4_9ALTE</name>
<evidence type="ECO:0000256" key="2">
    <source>
        <dbReference type="ARBA" id="ARBA00023002"/>
    </source>
</evidence>
<protein>
    <submittedName>
        <fullName evidence="4">FAD-binding oxidoreductase</fullName>
    </submittedName>
</protein>